<dbReference type="RefSeq" id="WP_088000525.1">
    <property type="nucleotide sequence ID" value="NZ_BMHB01000002.1"/>
</dbReference>
<comment type="caution">
    <text evidence="2">The sequence shown here is derived from an EMBL/GenBank/DDBJ whole genome shotgun (WGS) entry which is preliminary data.</text>
</comment>
<keyword evidence="1" id="KW-1133">Transmembrane helix</keyword>
<keyword evidence="1" id="KW-0472">Membrane</keyword>
<evidence type="ECO:0000313" key="2">
    <source>
        <dbReference type="EMBL" id="GGI15913.1"/>
    </source>
</evidence>
<evidence type="ECO:0000313" key="3">
    <source>
        <dbReference type="Proteomes" id="UP000626244"/>
    </source>
</evidence>
<name>A0A8J3AK26_9BACI</name>
<feature type="transmembrane region" description="Helical" evidence="1">
    <location>
        <begin position="59"/>
        <end position="80"/>
    </location>
</feature>
<accession>A0A8J3AK26</accession>
<sequence>MRHVKALLIKFIASFALLYMVLAVLYDMSFGTVFLITLVVGVSSYLLGDMLILSKSNNIVATIADVGLSFFFIYYIGSVLTYDGNLFYPSLISAIGIGLFEFFFHKYVYTHVIHNENVSEDISTRNLRFQTEASEELTPDFKNQKHYKKKKKKK</sequence>
<evidence type="ECO:0000256" key="1">
    <source>
        <dbReference type="SAM" id="Phobius"/>
    </source>
</evidence>
<keyword evidence="3" id="KW-1185">Reference proteome</keyword>
<feature type="transmembrane region" description="Helical" evidence="1">
    <location>
        <begin position="86"/>
        <end position="104"/>
    </location>
</feature>
<dbReference type="EMBL" id="BMHB01000002">
    <property type="protein sequence ID" value="GGI15913.1"/>
    <property type="molecule type" value="Genomic_DNA"/>
</dbReference>
<proteinExistence type="predicted"/>
<keyword evidence="1" id="KW-0812">Transmembrane</keyword>
<dbReference type="AlphaFoldDB" id="A0A8J3AK26"/>
<protein>
    <submittedName>
        <fullName evidence="2">Putative membrane protein YndM</fullName>
    </submittedName>
</protein>
<gene>
    <name evidence="2" type="primary">yndM</name>
    <name evidence="2" type="ORF">GCM10007380_30340</name>
</gene>
<dbReference type="InterPro" id="IPR019649">
    <property type="entry name" value="DUF2512"/>
</dbReference>
<organism evidence="2 3">
    <name type="scientific">Gottfriedia solisilvae</name>
    <dbReference type="NCBI Taxonomy" id="1516104"/>
    <lineage>
        <taxon>Bacteria</taxon>
        <taxon>Bacillati</taxon>
        <taxon>Bacillota</taxon>
        <taxon>Bacilli</taxon>
        <taxon>Bacillales</taxon>
        <taxon>Bacillaceae</taxon>
        <taxon>Gottfriedia</taxon>
    </lineage>
</organism>
<dbReference type="OrthoDB" id="2111682at2"/>
<feature type="transmembrane region" description="Helical" evidence="1">
    <location>
        <begin position="7"/>
        <end position="26"/>
    </location>
</feature>
<reference evidence="3" key="1">
    <citation type="journal article" date="2019" name="Int. J. Syst. Evol. Microbiol.">
        <title>The Global Catalogue of Microorganisms (GCM) 10K type strain sequencing project: providing services to taxonomists for standard genome sequencing and annotation.</title>
        <authorList>
            <consortium name="The Broad Institute Genomics Platform"/>
            <consortium name="The Broad Institute Genome Sequencing Center for Infectious Disease"/>
            <person name="Wu L."/>
            <person name="Ma J."/>
        </authorList>
    </citation>
    <scope>NUCLEOTIDE SEQUENCE [LARGE SCALE GENOMIC DNA]</scope>
    <source>
        <strain evidence="3">CGMCC 1.14993</strain>
    </source>
</reference>
<dbReference type="Proteomes" id="UP000626244">
    <property type="component" value="Unassembled WGS sequence"/>
</dbReference>
<feature type="transmembrane region" description="Helical" evidence="1">
    <location>
        <begin position="32"/>
        <end position="52"/>
    </location>
</feature>
<dbReference type="Pfam" id="PF10710">
    <property type="entry name" value="DUF2512"/>
    <property type="match status" value="1"/>
</dbReference>